<dbReference type="PROSITE" id="PS51257">
    <property type="entry name" value="PROKAR_LIPOPROTEIN"/>
    <property type="match status" value="1"/>
</dbReference>
<accession>A0ABS0B3S0</accession>
<dbReference type="Proteomes" id="UP001429984">
    <property type="component" value="Unassembled WGS sequence"/>
</dbReference>
<name>A0ABS0B3S0_9GAMM</name>
<sequence>MKIIAALFYFALSLFGCDVGRSTFVDRISTEGAADFLYSKTTVEGGVARFECLRSASGECHYTVFPRECASAASSKGKRSVLCQNEPVERFAVANGDSLQIRGLRDFRLCVSTESKTPGPECEMPRPMEAPLHAFARPLAWSSL</sequence>
<reference evidence="1 2" key="1">
    <citation type="submission" date="2020-11" db="EMBL/GenBank/DDBJ databases">
        <title>Draft Genome Sequence and Secondary Metabolite Biosynthetic Potential of the Lysobacter niastensis Type strain DSM 18481.</title>
        <authorList>
            <person name="Turrini P."/>
            <person name="Artuso I."/>
            <person name="Tescari M."/>
            <person name="Lugli G.A."/>
            <person name="Frangipani E."/>
            <person name="Ventura M."/>
            <person name="Visca P."/>
        </authorList>
    </citation>
    <scope>NUCLEOTIDE SEQUENCE [LARGE SCALE GENOMIC DNA]</scope>
    <source>
        <strain evidence="1 2">DSM 18481</strain>
    </source>
</reference>
<dbReference type="RefSeq" id="WP_194929578.1">
    <property type="nucleotide sequence ID" value="NZ_JADLZT010000002.1"/>
</dbReference>
<keyword evidence="2" id="KW-1185">Reference proteome</keyword>
<proteinExistence type="predicted"/>
<organism evidence="1 2">
    <name type="scientific">Lysobacter niastensis</name>
    <dbReference type="NCBI Taxonomy" id="380629"/>
    <lineage>
        <taxon>Bacteria</taxon>
        <taxon>Pseudomonadati</taxon>
        <taxon>Pseudomonadota</taxon>
        <taxon>Gammaproteobacteria</taxon>
        <taxon>Lysobacterales</taxon>
        <taxon>Lysobacteraceae</taxon>
        <taxon>Lysobacter</taxon>
    </lineage>
</organism>
<evidence type="ECO:0008006" key="3">
    <source>
        <dbReference type="Google" id="ProtNLM"/>
    </source>
</evidence>
<gene>
    <name evidence="1" type="ORF">IU514_02840</name>
</gene>
<protein>
    <recommendedName>
        <fullName evidence="3">Lipoprotein</fullName>
    </recommendedName>
</protein>
<comment type="caution">
    <text evidence="1">The sequence shown here is derived from an EMBL/GenBank/DDBJ whole genome shotgun (WGS) entry which is preliminary data.</text>
</comment>
<evidence type="ECO:0000313" key="1">
    <source>
        <dbReference type="EMBL" id="MBF6022958.1"/>
    </source>
</evidence>
<dbReference type="EMBL" id="JADLZT010000002">
    <property type="protein sequence ID" value="MBF6022958.1"/>
    <property type="molecule type" value="Genomic_DNA"/>
</dbReference>
<evidence type="ECO:0000313" key="2">
    <source>
        <dbReference type="Proteomes" id="UP001429984"/>
    </source>
</evidence>